<name>A0A1L3KLT3_9VIRU</name>
<keyword evidence="2" id="KW-0548">Nucleotidyltransferase</keyword>
<evidence type="ECO:0000313" key="5">
    <source>
        <dbReference type="EMBL" id="APG78344.1"/>
    </source>
</evidence>
<dbReference type="GO" id="GO:0006351">
    <property type="term" value="P:DNA-templated transcription"/>
    <property type="evidence" value="ECO:0007669"/>
    <property type="project" value="InterPro"/>
</dbReference>
<organism evidence="5">
    <name type="scientific">Wenling partiti-like virus 8</name>
    <dbReference type="NCBI Taxonomy" id="1923526"/>
    <lineage>
        <taxon>Viruses</taxon>
        <taxon>Riboviria</taxon>
    </lineage>
</organism>
<dbReference type="PROSITE" id="PS50507">
    <property type="entry name" value="RDRP_SSRNA_POS"/>
    <property type="match status" value="1"/>
</dbReference>
<evidence type="ECO:0000256" key="2">
    <source>
        <dbReference type="ARBA" id="ARBA00022695"/>
    </source>
</evidence>
<dbReference type="GO" id="GO:0003723">
    <property type="term" value="F:RNA binding"/>
    <property type="evidence" value="ECO:0007669"/>
    <property type="project" value="InterPro"/>
</dbReference>
<evidence type="ECO:0000259" key="4">
    <source>
        <dbReference type="PROSITE" id="PS50507"/>
    </source>
</evidence>
<dbReference type="SUPFAM" id="SSF56672">
    <property type="entry name" value="DNA/RNA polymerases"/>
    <property type="match status" value="1"/>
</dbReference>
<sequence length="445" mass="50787">MPIGKINDSVYANKWRKARAQKWVRSWPNKHSVKIWWSKYQERQRIASKAKWDLPRWDSVVASLKHDLHGIRIDPLPLASAPSTFDDLGASPGLGLSGKKEYPTKGDIPMEEVDQMWRDLSHGRLHKIPDYSIAFRSHLVKEHDPPKARVVLVSPGPLAIVEKCWAEPLYLALKSTRFPKPWATGFDWFSGDGARILQTFNNESLSMDFSSFDLCAPTFMIRDVFRLIASCFCMNSVEEAVLDTIMRSHCYSWAKHGDRRYRMGGGIRTGSSLTHIIGTFVCILMTRYLTSEDVQSCSYGDDVVVNTSVPLQEIARRARETSSFTISESKSKKGVHWLGLKFVKGRWEVENEDRRWGQMFNPEYIGDNPDLQAQLLHSHLLAAGTGRMAAEIRGIIRRIGITSIFPAMDRQLRKAVYLPLATDQLTRAKNIFQAERLLKMNMENM</sequence>
<protein>
    <submittedName>
        <fullName evidence="5">RdRp</fullName>
    </submittedName>
</protein>
<keyword evidence="3" id="KW-0693">Viral RNA replication</keyword>
<dbReference type="InterPro" id="IPR043502">
    <property type="entry name" value="DNA/RNA_pol_sf"/>
</dbReference>
<dbReference type="GO" id="GO:0039694">
    <property type="term" value="P:viral RNA genome replication"/>
    <property type="evidence" value="ECO:0007669"/>
    <property type="project" value="InterPro"/>
</dbReference>
<keyword evidence="1" id="KW-0808">Transferase</keyword>
<evidence type="ECO:0000256" key="3">
    <source>
        <dbReference type="ARBA" id="ARBA00022953"/>
    </source>
</evidence>
<feature type="domain" description="RdRp catalytic" evidence="4">
    <location>
        <begin position="202"/>
        <end position="315"/>
    </location>
</feature>
<accession>A0A1L3KLT3</accession>
<dbReference type="EMBL" id="KX884229">
    <property type="protein sequence ID" value="APG78344.1"/>
    <property type="molecule type" value="Genomic_RNA"/>
</dbReference>
<dbReference type="InterPro" id="IPR007094">
    <property type="entry name" value="RNA-dir_pol_PSvirus"/>
</dbReference>
<reference evidence="5" key="1">
    <citation type="journal article" date="2016" name="Nature">
        <title>Redefining the invertebrate RNA virosphere.</title>
        <authorList>
            <person name="Shi M."/>
            <person name="Lin X.D."/>
            <person name="Tian J.H."/>
            <person name="Chen L.J."/>
            <person name="Chen X."/>
            <person name="Li C.X."/>
            <person name="Qin X.C."/>
            <person name="Li J."/>
            <person name="Cao J.P."/>
            <person name="Eden J.S."/>
            <person name="Buchmann J."/>
            <person name="Wang W."/>
            <person name="Xu J."/>
            <person name="Holmes E.C."/>
            <person name="Zhang Y.Z."/>
        </authorList>
    </citation>
    <scope>NUCLEOTIDE SEQUENCE</scope>
    <source>
        <strain evidence="5">WLJQ123769</strain>
    </source>
</reference>
<evidence type="ECO:0000256" key="1">
    <source>
        <dbReference type="ARBA" id="ARBA00022679"/>
    </source>
</evidence>
<dbReference type="InterPro" id="IPR001205">
    <property type="entry name" value="RNA-dir_pol_C"/>
</dbReference>
<dbReference type="Pfam" id="PF00680">
    <property type="entry name" value="RdRP_1"/>
    <property type="match status" value="1"/>
</dbReference>
<dbReference type="GO" id="GO:0003968">
    <property type="term" value="F:RNA-directed RNA polymerase activity"/>
    <property type="evidence" value="ECO:0007669"/>
    <property type="project" value="InterPro"/>
</dbReference>
<proteinExistence type="predicted"/>